<sequence length="345" mass="39146">MINLKNKKISYVCGILPSKKIQSIDNPNFDEKTKNKIIRLSGIKERYILDRNKNENMLSLYKQAGEHVIKKQNWNKDEIKGIIVVSQNHEYRFPSTAVLLQEELGLSKDCFAYDIVMGCSGYVYGLFAAMSHLNEECDKILLFVGDPINDFIYPKNQSVAFLFSDAASCTALEYCHGFNVQFLFETDGSGRNAIIVPHGGSASLINCESFQEYQDSDGNINIKTCMEMKGLEVFNFTFKNVPNMILKILEKNQLDIKDINKFFLHQANHYALLQIKDKLKISDECFPINITKYANTSCTSIAILLAEEKKYHQNNIIMAGFGVGLSISVALFNKLEFESELLFAN</sequence>
<keyword evidence="4" id="KW-0808">Transferase</keyword>
<evidence type="ECO:0000256" key="5">
    <source>
        <dbReference type="ARBA" id="ARBA00022832"/>
    </source>
</evidence>
<dbReference type="CDD" id="cd00830">
    <property type="entry name" value="KAS_III"/>
    <property type="match status" value="1"/>
</dbReference>
<dbReference type="GO" id="GO:0004315">
    <property type="term" value="F:3-oxoacyl-[acyl-carrier-protein] synthase activity"/>
    <property type="evidence" value="ECO:0007669"/>
    <property type="project" value="InterPro"/>
</dbReference>
<comment type="pathway">
    <text evidence="1">Lipid metabolism.</text>
</comment>
<dbReference type="Proteomes" id="UP000288507">
    <property type="component" value="Unassembled WGS sequence"/>
</dbReference>
<comment type="caution">
    <text evidence="10">The sequence shown here is derived from an EMBL/GenBank/DDBJ whole genome shotgun (WGS) entry which is preliminary data.</text>
</comment>
<evidence type="ECO:0000259" key="8">
    <source>
        <dbReference type="Pfam" id="PF08541"/>
    </source>
</evidence>
<dbReference type="Pfam" id="PF08541">
    <property type="entry name" value="ACP_syn_III_C"/>
    <property type="match status" value="1"/>
</dbReference>
<evidence type="ECO:0000259" key="9">
    <source>
        <dbReference type="Pfam" id="PF08545"/>
    </source>
</evidence>
<evidence type="ECO:0000256" key="6">
    <source>
        <dbReference type="ARBA" id="ARBA00023098"/>
    </source>
</evidence>
<name>A0A431C577_CAMJU</name>
<dbReference type="SUPFAM" id="SSF53901">
    <property type="entry name" value="Thiolase-like"/>
    <property type="match status" value="1"/>
</dbReference>
<evidence type="ECO:0000313" key="11">
    <source>
        <dbReference type="Proteomes" id="UP000288507"/>
    </source>
</evidence>
<comment type="similarity">
    <text evidence="2">Belongs to the thiolase-like superfamily. FabH family.</text>
</comment>
<keyword evidence="5" id="KW-0276">Fatty acid metabolism</keyword>
<evidence type="ECO:0000313" key="10">
    <source>
        <dbReference type="EMBL" id="RTJ80764.1"/>
    </source>
</evidence>
<protein>
    <submittedName>
        <fullName evidence="10">3-ketoacyl-ACP synthase</fullName>
    </submittedName>
</protein>
<dbReference type="GO" id="GO:0006633">
    <property type="term" value="P:fatty acid biosynthetic process"/>
    <property type="evidence" value="ECO:0007669"/>
    <property type="project" value="UniProtKB-KW"/>
</dbReference>
<dbReference type="PANTHER" id="PTHR43091:SF1">
    <property type="entry name" value="BETA-KETOACYL-[ACYL-CARRIER-PROTEIN] SYNTHASE III, CHLOROPLASTIC"/>
    <property type="match status" value="1"/>
</dbReference>
<evidence type="ECO:0000256" key="4">
    <source>
        <dbReference type="ARBA" id="ARBA00022679"/>
    </source>
</evidence>
<evidence type="ECO:0000256" key="1">
    <source>
        <dbReference type="ARBA" id="ARBA00005189"/>
    </source>
</evidence>
<organism evidence="10 11">
    <name type="scientific">Campylobacter jejuni</name>
    <dbReference type="NCBI Taxonomy" id="197"/>
    <lineage>
        <taxon>Bacteria</taxon>
        <taxon>Pseudomonadati</taxon>
        <taxon>Campylobacterota</taxon>
        <taxon>Epsilonproteobacteria</taxon>
        <taxon>Campylobacterales</taxon>
        <taxon>Campylobacteraceae</taxon>
        <taxon>Campylobacter</taxon>
    </lineage>
</organism>
<feature type="domain" description="Beta-ketoacyl-[acyl-carrier-protein] synthase III N-terminal" evidence="9">
    <location>
        <begin position="113"/>
        <end position="176"/>
    </location>
</feature>
<dbReference type="AlphaFoldDB" id="A0A431C577"/>
<keyword evidence="7" id="KW-0275">Fatty acid biosynthesis</keyword>
<keyword evidence="3" id="KW-0444">Lipid biosynthesis</keyword>
<evidence type="ECO:0000256" key="3">
    <source>
        <dbReference type="ARBA" id="ARBA00022516"/>
    </source>
</evidence>
<dbReference type="PANTHER" id="PTHR43091">
    <property type="entry name" value="3-OXOACYL-[ACYL-CARRIER-PROTEIN] SYNTHASE"/>
    <property type="match status" value="1"/>
</dbReference>
<keyword evidence="6" id="KW-0443">Lipid metabolism</keyword>
<dbReference type="EMBL" id="PRBV01000001">
    <property type="protein sequence ID" value="RTJ80764.1"/>
    <property type="molecule type" value="Genomic_DNA"/>
</dbReference>
<gene>
    <name evidence="10" type="ORF">C3H57_00150</name>
</gene>
<dbReference type="RefSeq" id="WP_126231845.1">
    <property type="nucleotide sequence ID" value="NZ_PRBK01000001.1"/>
</dbReference>
<dbReference type="Pfam" id="PF08545">
    <property type="entry name" value="ACP_syn_III"/>
    <property type="match status" value="1"/>
</dbReference>
<dbReference type="InterPro" id="IPR016039">
    <property type="entry name" value="Thiolase-like"/>
</dbReference>
<proteinExistence type="inferred from homology"/>
<dbReference type="InterPro" id="IPR013751">
    <property type="entry name" value="ACP_syn_III_N"/>
</dbReference>
<dbReference type="InterPro" id="IPR013747">
    <property type="entry name" value="ACP_syn_III_C"/>
</dbReference>
<evidence type="ECO:0000256" key="7">
    <source>
        <dbReference type="ARBA" id="ARBA00023160"/>
    </source>
</evidence>
<evidence type="ECO:0000256" key="2">
    <source>
        <dbReference type="ARBA" id="ARBA00008642"/>
    </source>
</evidence>
<dbReference type="Gene3D" id="3.40.47.10">
    <property type="match status" value="1"/>
</dbReference>
<feature type="domain" description="Beta-ketoacyl-[acyl-carrier-protein] synthase III C-terminal" evidence="8">
    <location>
        <begin position="249"/>
        <end position="332"/>
    </location>
</feature>
<reference evidence="10 11" key="1">
    <citation type="journal article" date="2019" name="Appl. Environ. Microbiol.">
        <title>Population genetics and characterization of Campylobacter jejuni isolates in western jackdaws and game birds in Finland.</title>
        <authorList>
            <person name="Kovanen S."/>
            <person name="Rossi M."/>
            <person name="Pohja-Mykra M."/>
            <person name="Nieminen T."/>
            <person name="Raunio-Saarnisto M."/>
            <person name="Sauvala M."/>
            <person name="Fredriksson-Ahomaa M."/>
            <person name="Hanninen M.L."/>
            <person name="Kivisto R."/>
        </authorList>
    </citation>
    <scope>NUCLEOTIDE SEQUENCE [LARGE SCALE GENOMIC DNA]</scope>
    <source>
        <strain evidence="10 11">CB313</strain>
    </source>
</reference>
<accession>A0A431C577</accession>